<dbReference type="Gene3D" id="2.40.37.10">
    <property type="entry name" value="Lyase, Ornithine Decarboxylase, Chain A, domain 1"/>
    <property type="match status" value="1"/>
</dbReference>
<feature type="binding site" evidence="5">
    <location>
        <position position="339"/>
    </location>
    <ligand>
        <name>substrate</name>
    </ligand>
</feature>
<dbReference type="EMBL" id="DVIU01000152">
    <property type="protein sequence ID" value="HIS36496.1"/>
    <property type="molecule type" value="Genomic_DNA"/>
</dbReference>
<feature type="binding site" evidence="5">
    <location>
        <position position="253"/>
    </location>
    <ligand>
        <name>pyridoxal 5'-phosphate</name>
        <dbReference type="ChEBI" id="CHEBI:597326"/>
    </ligand>
</feature>
<dbReference type="InterPro" id="IPR009006">
    <property type="entry name" value="Ala_racemase/Decarboxylase_C"/>
</dbReference>
<comment type="function">
    <text evidence="5">Specifically catalyzes the decarboxylation of meso-diaminopimelate (meso-DAP) to L-lysine.</text>
</comment>
<dbReference type="Pfam" id="PF02784">
    <property type="entry name" value="Orn_Arg_deC_N"/>
    <property type="match status" value="1"/>
</dbReference>
<comment type="pathway">
    <text evidence="5 8">Amino-acid biosynthesis; L-lysine biosynthesis via DAP pathway; L-lysine from DL-2,6-diaminopimelate: step 1/1.</text>
</comment>
<feature type="binding site" evidence="5">
    <location>
        <position position="335"/>
    </location>
    <ligand>
        <name>substrate</name>
    </ligand>
</feature>
<dbReference type="AlphaFoldDB" id="A0A9D1EZC8"/>
<dbReference type="PROSITE" id="PS00879">
    <property type="entry name" value="ODR_DC_2_2"/>
    <property type="match status" value="1"/>
</dbReference>
<dbReference type="InterPro" id="IPR022657">
    <property type="entry name" value="De-COase2_CS"/>
</dbReference>
<proteinExistence type="inferred from homology"/>
<feature type="binding site" evidence="5">
    <location>
        <position position="367"/>
    </location>
    <ligand>
        <name>substrate</name>
    </ligand>
</feature>
<dbReference type="InterPro" id="IPR000183">
    <property type="entry name" value="Orn/DAP/Arg_de-COase"/>
</dbReference>
<reference evidence="10" key="2">
    <citation type="journal article" date="2021" name="PeerJ">
        <title>Extensive microbial diversity within the chicken gut microbiome revealed by metagenomics and culture.</title>
        <authorList>
            <person name="Gilroy R."/>
            <person name="Ravi A."/>
            <person name="Getino M."/>
            <person name="Pursley I."/>
            <person name="Horton D.L."/>
            <person name="Alikhan N.F."/>
            <person name="Baker D."/>
            <person name="Gharbi K."/>
            <person name="Hall N."/>
            <person name="Watson M."/>
            <person name="Adriaenssens E.M."/>
            <person name="Foster-Nyarko E."/>
            <person name="Jarju S."/>
            <person name="Secka A."/>
            <person name="Antonio M."/>
            <person name="Oren A."/>
            <person name="Chaudhuri R.R."/>
            <person name="La Ragione R."/>
            <person name="Hildebrand F."/>
            <person name="Pallen M.J."/>
        </authorList>
    </citation>
    <scope>NUCLEOTIDE SEQUENCE</scope>
    <source>
        <strain evidence="10">6276</strain>
    </source>
</reference>
<comment type="catalytic activity">
    <reaction evidence="5 8">
        <text>meso-2,6-diaminopimelate + H(+) = L-lysine + CO2</text>
        <dbReference type="Rhea" id="RHEA:15101"/>
        <dbReference type="ChEBI" id="CHEBI:15378"/>
        <dbReference type="ChEBI" id="CHEBI:16526"/>
        <dbReference type="ChEBI" id="CHEBI:32551"/>
        <dbReference type="ChEBI" id="CHEBI:57791"/>
        <dbReference type="EC" id="4.1.1.20"/>
    </reaction>
</comment>
<evidence type="ECO:0000256" key="7">
    <source>
        <dbReference type="PIRSR" id="PIRSR600183-50"/>
    </source>
</evidence>
<evidence type="ECO:0000313" key="11">
    <source>
        <dbReference type="Proteomes" id="UP000823928"/>
    </source>
</evidence>
<dbReference type="PRINTS" id="PR01179">
    <property type="entry name" value="ODADCRBXLASE"/>
</dbReference>
<gene>
    <name evidence="5 10" type="primary">lysA</name>
    <name evidence="10" type="ORF">IAC10_07690</name>
</gene>
<keyword evidence="5" id="KW-0028">Amino-acid biosynthesis</keyword>
<dbReference type="GO" id="GO:0030170">
    <property type="term" value="F:pyridoxal phosphate binding"/>
    <property type="evidence" value="ECO:0007669"/>
    <property type="project" value="UniProtKB-UniRule"/>
</dbReference>
<comment type="subunit">
    <text evidence="5">Homodimer.</text>
</comment>
<dbReference type="NCBIfam" id="TIGR01048">
    <property type="entry name" value="lysA"/>
    <property type="match status" value="1"/>
</dbReference>
<feature type="domain" description="Orn/DAP/Arg decarboxylase 2 N-terminal" evidence="9">
    <location>
        <begin position="48"/>
        <end position="301"/>
    </location>
</feature>
<feature type="active site" description="Proton donor" evidence="7">
    <location>
        <position position="366"/>
    </location>
</feature>
<evidence type="ECO:0000256" key="6">
    <source>
        <dbReference type="NCBIfam" id="TIGR01048"/>
    </source>
</evidence>
<comment type="cofactor">
    <cofactor evidence="1 5 7 8">
        <name>pyridoxal 5'-phosphate</name>
        <dbReference type="ChEBI" id="CHEBI:597326"/>
    </cofactor>
</comment>
<evidence type="ECO:0000313" key="10">
    <source>
        <dbReference type="EMBL" id="HIS36496.1"/>
    </source>
</evidence>
<keyword evidence="3 5" id="KW-0663">Pyridoxal phosphate</keyword>
<name>A0A9D1EZC8_9BACT</name>
<dbReference type="GO" id="GO:0009089">
    <property type="term" value="P:lysine biosynthetic process via diaminopimelate"/>
    <property type="evidence" value="ECO:0007669"/>
    <property type="project" value="UniProtKB-UniRule"/>
</dbReference>
<keyword evidence="5 8" id="KW-0457">Lysine biosynthesis</keyword>
<evidence type="ECO:0000256" key="8">
    <source>
        <dbReference type="RuleBase" id="RU003738"/>
    </source>
</evidence>
<dbReference type="PANTHER" id="PTHR43727:SF2">
    <property type="entry name" value="GROUP IV DECARBOXYLASE"/>
    <property type="match status" value="1"/>
</dbReference>
<reference evidence="10" key="1">
    <citation type="submission" date="2020-10" db="EMBL/GenBank/DDBJ databases">
        <authorList>
            <person name="Gilroy R."/>
        </authorList>
    </citation>
    <scope>NUCLEOTIDE SEQUENCE</scope>
    <source>
        <strain evidence="10">6276</strain>
    </source>
</reference>
<accession>A0A9D1EZC8</accession>
<dbReference type="InterPro" id="IPR022644">
    <property type="entry name" value="De-COase2_N"/>
</dbReference>
<dbReference type="GO" id="GO:0008836">
    <property type="term" value="F:diaminopimelate decarboxylase activity"/>
    <property type="evidence" value="ECO:0007669"/>
    <property type="project" value="UniProtKB-UniRule"/>
</dbReference>
<organism evidence="10 11">
    <name type="scientific">Candidatus Scatousia excrementigallinarum</name>
    <dbReference type="NCBI Taxonomy" id="2840935"/>
    <lineage>
        <taxon>Bacteria</taxon>
        <taxon>Candidatus Scatousia</taxon>
    </lineage>
</organism>
<keyword evidence="4 5" id="KW-0456">Lyase</keyword>
<dbReference type="HAMAP" id="MF_02120">
    <property type="entry name" value="LysA"/>
    <property type="match status" value="1"/>
</dbReference>
<dbReference type="CDD" id="cd06828">
    <property type="entry name" value="PLPDE_III_DapDC"/>
    <property type="match status" value="1"/>
</dbReference>
<dbReference type="Gene3D" id="3.20.20.10">
    <property type="entry name" value="Alanine racemase"/>
    <property type="match status" value="1"/>
</dbReference>
<comment type="caution">
    <text evidence="10">The sequence shown here is derived from an EMBL/GenBank/DDBJ whole genome shotgun (WGS) entry which is preliminary data.</text>
</comment>
<dbReference type="SUPFAM" id="SSF50621">
    <property type="entry name" value="Alanine racemase C-terminal domain-like"/>
    <property type="match status" value="1"/>
</dbReference>
<dbReference type="InterPro" id="IPR029066">
    <property type="entry name" value="PLP-binding_barrel"/>
</dbReference>
<dbReference type="EC" id="4.1.1.20" evidence="5 6"/>
<evidence type="ECO:0000259" key="9">
    <source>
        <dbReference type="Pfam" id="PF02784"/>
    </source>
</evidence>
<dbReference type="Proteomes" id="UP000823928">
    <property type="component" value="Unassembled WGS sequence"/>
</dbReference>
<keyword evidence="2 5" id="KW-0210">Decarboxylase</keyword>
<evidence type="ECO:0000256" key="1">
    <source>
        <dbReference type="ARBA" id="ARBA00001933"/>
    </source>
</evidence>
<evidence type="ECO:0000256" key="2">
    <source>
        <dbReference type="ARBA" id="ARBA00022793"/>
    </source>
</evidence>
<evidence type="ECO:0000256" key="3">
    <source>
        <dbReference type="ARBA" id="ARBA00022898"/>
    </source>
</evidence>
<protein>
    <recommendedName>
        <fullName evidence="5 6">Diaminopimelate decarboxylase</fullName>
        <shortName evidence="5">DAP decarboxylase</shortName>
        <shortName evidence="5">DAPDC</shortName>
        <ecNumber evidence="5 6">4.1.1.20</ecNumber>
    </recommendedName>
</protein>
<sequence>MRKSTNQSLKPVTTRINNNGNLEIGGCDLVDLAQKYGTPLYVLDEATIRSVCNDYKEAFSAYPKVNMMYASKALCTLATSALLSKEGFGFDVVSSGEIYTVYKAGAPMKKVLFNGNNKSVDELTLALDLNVGRISVDNFLELSLLNEIAKGKNKIANILLRITPGIECHTHEYIQTGHLDSKFGFDLTQIDEAVELILTEYKNIKLHGLHAHIGSQIFETKVYYDEIEILVKELARLDEKFGLKLDEINVGGGLGVKYTDKDLPPSTYEIADVIIKSLNASVEKYGIEPPTLFIEPGRSIISTAGVTLYTLGSSKQVPKGKTYQAVDGGMADNPRPSMYKADYLAEIADKPSDNPVQTVTIAGRFCESGDILIREINLPKIEEGDILCVFNTGAYNFSMASNYNRVSRPEMVLVNNSQSDIIVKRETLDDLVSKDLIPDRLK</sequence>
<feature type="binding site" evidence="5">
    <location>
        <begin position="295"/>
        <end position="298"/>
    </location>
    <ligand>
        <name>pyridoxal 5'-phosphate</name>
        <dbReference type="ChEBI" id="CHEBI:597326"/>
    </ligand>
</feature>
<comment type="similarity">
    <text evidence="5">Belongs to the Orn/Lys/Arg decarboxylase class-II family. LysA subfamily.</text>
</comment>
<dbReference type="InterPro" id="IPR002986">
    <property type="entry name" value="DAP_deCOOHase_LysA"/>
</dbReference>
<dbReference type="PRINTS" id="PR01181">
    <property type="entry name" value="DAPDCRBXLASE"/>
</dbReference>
<dbReference type="FunFam" id="3.20.20.10:FF:000003">
    <property type="entry name" value="Diaminopimelate decarboxylase"/>
    <property type="match status" value="1"/>
</dbReference>
<dbReference type="PANTHER" id="PTHR43727">
    <property type="entry name" value="DIAMINOPIMELATE DECARBOXYLASE"/>
    <property type="match status" value="1"/>
</dbReference>
<feature type="modified residue" description="N6-(pyridoxal phosphate)lysine" evidence="5 7">
    <location>
        <position position="72"/>
    </location>
</feature>
<feature type="binding site" evidence="5">
    <location>
        <position position="395"/>
    </location>
    <ligand>
        <name>pyridoxal 5'-phosphate</name>
        <dbReference type="ChEBI" id="CHEBI:597326"/>
    </ligand>
</feature>
<evidence type="ECO:0000256" key="5">
    <source>
        <dbReference type="HAMAP-Rule" id="MF_02120"/>
    </source>
</evidence>
<evidence type="ECO:0000256" key="4">
    <source>
        <dbReference type="ARBA" id="ARBA00023239"/>
    </source>
</evidence>
<feature type="binding site" evidence="5">
    <location>
        <position position="395"/>
    </location>
    <ligand>
        <name>substrate</name>
    </ligand>
</feature>
<feature type="binding site" evidence="5">
    <location>
        <position position="298"/>
    </location>
    <ligand>
        <name>substrate</name>
    </ligand>
</feature>
<dbReference type="SUPFAM" id="SSF51419">
    <property type="entry name" value="PLP-binding barrel"/>
    <property type="match status" value="1"/>
</dbReference>